<dbReference type="PRINTS" id="PR00404">
    <property type="entry name" value="MADSDOMAIN"/>
</dbReference>
<evidence type="ECO:0000256" key="1">
    <source>
        <dbReference type="ARBA" id="ARBA00004123"/>
    </source>
</evidence>
<dbReference type="Proteomes" id="UP001318860">
    <property type="component" value="Unassembled WGS sequence"/>
</dbReference>
<keyword evidence="4" id="KW-0804">Transcription</keyword>
<dbReference type="PANTHER" id="PTHR11945">
    <property type="entry name" value="MADS BOX PROTEIN"/>
    <property type="match status" value="1"/>
</dbReference>
<organism evidence="7 8">
    <name type="scientific">Rehmannia glutinosa</name>
    <name type="common">Chinese foxglove</name>
    <dbReference type="NCBI Taxonomy" id="99300"/>
    <lineage>
        <taxon>Eukaryota</taxon>
        <taxon>Viridiplantae</taxon>
        <taxon>Streptophyta</taxon>
        <taxon>Embryophyta</taxon>
        <taxon>Tracheophyta</taxon>
        <taxon>Spermatophyta</taxon>
        <taxon>Magnoliopsida</taxon>
        <taxon>eudicotyledons</taxon>
        <taxon>Gunneridae</taxon>
        <taxon>Pentapetalae</taxon>
        <taxon>asterids</taxon>
        <taxon>lamiids</taxon>
        <taxon>Lamiales</taxon>
        <taxon>Orobanchaceae</taxon>
        <taxon>Rehmannieae</taxon>
        <taxon>Rehmannia</taxon>
    </lineage>
</organism>
<name>A0ABR0XW06_REHGL</name>
<accession>A0ABR0XW06</accession>
<feature type="domain" description="MADS-box" evidence="6">
    <location>
        <begin position="8"/>
        <end position="68"/>
    </location>
</feature>
<evidence type="ECO:0000313" key="7">
    <source>
        <dbReference type="EMBL" id="KAK6163243.1"/>
    </source>
</evidence>
<dbReference type="InterPro" id="IPR036879">
    <property type="entry name" value="TF_MADSbox_sf"/>
</dbReference>
<dbReference type="SMART" id="SM00432">
    <property type="entry name" value="MADS"/>
    <property type="match status" value="1"/>
</dbReference>
<sequence length="174" mass="19919">MDRMKKTKGRQKIPIARIEKESDCFATFSKRRLGVFRKASEISTLCNVDIGIIIYSPTGKPFSFFHPTMESVVGRVQNPNPRLVNDASRLLEAYTRNRVFQLNQMLDKLAGELEAEKERETQLDEVVKSQTGGGGQGWWGEPVDNFNKEQVEEFTGWLKHLQSELVKELEKRAS</sequence>
<evidence type="ECO:0000259" key="6">
    <source>
        <dbReference type="PROSITE" id="PS50066"/>
    </source>
</evidence>
<keyword evidence="5" id="KW-0539">Nucleus</keyword>
<keyword evidence="3" id="KW-0238">DNA-binding</keyword>
<evidence type="ECO:0000256" key="4">
    <source>
        <dbReference type="ARBA" id="ARBA00023163"/>
    </source>
</evidence>
<dbReference type="SUPFAM" id="SSF55455">
    <property type="entry name" value="SRF-like"/>
    <property type="match status" value="1"/>
</dbReference>
<dbReference type="InterPro" id="IPR002100">
    <property type="entry name" value="TF_MADSbox"/>
</dbReference>
<dbReference type="EMBL" id="JABTTQ020000001">
    <property type="protein sequence ID" value="KAK6163243.1"/>
    <property type="molecule type" value="Genomic_DNA"/>
</dbReference>
<evidence type="ECO:0000256" key="2">
    <source>
        <dbReference type="ARBA" id="ARBA00023015"/>
    </source>
</evidence>
<evidence type="ECO:0000313" key="8">
    <source>
        <dbReference type="Proteomes" id="UP001318860"/>
    </source>
</evidence>
<reference evidence="7 8" key="1">
    <citation type="journal article" date="2021" name="Comput. Struct. Biotechnol. J.">
        <title>De novo genome assembly of the potent medicinal plant Rehmannia glutinosa using nanopore technology.</title>
        <authorList>
            <person name="Ma L."/>
            <person name="Dong C."/>
            <person name="Song C."/>
            <person name="Wang X."/>
            <person name="Zheng X."/>
            <person name="Niu Y."/>
            <person name="Chen S."/>
            <person name="Feng W."/>
        </authorList>
    </citation>
    <scope>NUCLEOTIDE SEQUENCE [LARGE SCALE GENOMIC DNA]</scope>
    <source>
        <strain evidence="7">DH-2019</strain>
    </source>
</reference>
<evidence type="ECO:0000256" key="3">
    <source>
        <dbReference type="ARBA" id="ARBA00023125"/>
    </source>
</evidence>
<keyword evidence="8" id="KW-1185">Reference proteome</keyword>
<keyword evidence="2" id="KW-0805">Transcription regulation</keyword>
<protein>
    <recommendedName>
        <fullName evidence="6">MADS-box domain-containing protein</fullName>
    </recommendedName>
</protein>
<gene>
    <name evidence="7" type="ORF">DH2020_000107</name>
</gene>
<dbReference type="Gene3D" id="3.40.1810.10">
    <property type="entry name" value="Transcription factor, MADS-box"/>
    <property type="match status" value="1"/>
</dbReference>
<comment type="subcellular location">
    <subcellularLocation>
        <location evidence="1">Nucleus</location>
    </subcellularLocation>
</comment>
<dbReference type="PANTHER" id="PTHR11945:SF776">
    <property type="entry name" value="AGAMOUS-LIKE 50-RELATED"/>
    <property type="match status" value="1"/>
</dbReference>
<evidence type="ECO:0000256" key="5">
    <source>
        <dbReference type="ARBA" id="ARBA00023242"/>
    </source>
</evidence>
<dbReference type="PROSITE" id="PS50066">
    <property type="entry name" value="MADS_BOX_2"/>
    <property type="match status" value="1"/>
</dbReference>
<comment type="caution">
    <text evidence="7">The sequence shown here is derived from an EMBL/GenBank/DDBJ whole genome shotgun (WGS) entry which is preliminary data.</text>
</comment>
<proteinExistence type="predicted"/>
<dbReference type="Pfam" id="PF00319">
    <property type="entry name" value="SRF-TF"/>
    <property type="match status" value="1"/>
</dbReference>